<feature type="repeat" description="TPR" evidence="1">
    <location>
        <begin position="611"/>
        <end position="644"/>
    </location>
</feature>
<sequence>MANATTTLSTVAEELRELDLIFRSGSDLDFVEKGYGRKLIQGLSTQNNILECEALKSLGDLYLQKAKMNDNKVENFYKACSLYTELLQYYKINEEKQVLQRRISYAEKCTKLVHNQLAPRNSGNTTLAVSMTLHGITEKTRIKRYGMMPLVESYTESFVNAVVERNQRLQTESLKSIGDLYLEKGRVGKDEAVFTKSAGLYRAALDRCEDSDGRETLKHRIKYAEKVREKARKRLKTGPSLKKVGSDNCLTSPPMSYEQHIQKGCRALQAGDLDTAEHNFAAALKAVHVKESNTGQHWKEVQPLCKLTDVFLKRGMQSKDGGDFTKAAALCNAAVVRSRAEDREDIEQTIQTITHSFVKHVLGLKLTVPYDDIKKHKSKLSECRDYVVEEMKRIEKRRDPYCLDDDDPSIIEVERKRAEAIKTLFDTIVHQRRTFIASLVGECIQVMGPPPCKYAMIGLGSHATGLVTPYSDLEFALLIEKETEIIVDYFHNLTHYLHLKVINLGETILPAMAIKSLNDFESDNKLDDWFYDSVTPRGFSFDGAMPHACKTPLGRGKANHLIRTPIASSLSNLGLAWSNLGDYRKAVSYYEQSLQIKQNIYGEGTEHPDIAYILNNLGNAWSGLGDFRKAISYHEQALHIRQSVHGKTTPHPSIVKSLYNLSVAWRNVGDLRKSVFYHDEMTWMEKMIESYRY</sequence>
<dbReference type="PANTHER" id="PTHR19959">
    <property type="entry name" value="KINESIN LIGHT CHAIN"/>
    <property type="match status" value="1"/>
</dbReference>
<keyword evidence="2" id="KW-1185">Reference proteome</keyword>
<dbReference type="Pfam" id="PF13424">
    <property type="entry name" value="TPR_12"/>
    <property type="match status" value="1"/>
</dbReference>
<evidence type="ECO:0000313" key="2">
    <source>
        <dbReference type="Proteomes" id="UP000515135"/>
    </source>
</evidence>
<dbReference type="SUPFAM" id="SSF48452">
    <property type="entry name" value="TPR-like"/>
    <property type="match status" value="1"/>
</dbReference>
<dbReference type="SMART" id="SM00028">
    <property type="entry name" value="TPR"/>
    <property type="match status" value="3"/>
</dbReference>
<evidence type="ECO:0000256" key="1">
    <source>
        <dbReference type="PROSITE-ProRule" id="PRU00339"/>
    </source>
</evidence>
<dbReference type="AlphaFoldDB" id="A0A6P4Y889"/>
<keyword evidence="1" id="KW-0802">TPR repeat</keyword>
<dbReference type="OrthoDB" id="39271at2759"/>
<dbReference type="KEGG" id="bbel:109467152"/>
<dbReference type="Proteomes" id="UP000515135">
    <property type="component" value="Unplaced"/>
</dbReference>
<dbReference type="PROSITE" id="PS50293">
    <property type="entry name" value="TPR_REGION"/>
    <property type="match status" value="1"/>
</dbReference>
<dbReference type="RefSeq" id="XP_019620653.1">
    <property type="nucleotide sequence ID" value="XM_019765094.1"/>
</dbReference>
<name>A0A6P4Y889_BRABE</name>
<feature type="repeat" description="TPR" evidence="1">
    <location>
        <begin position="567"/>
        <end position="600"/>
    </location>
</feature>
<proteinExistence type="predicted"/>
<organism evidence="2 3">
    <name type="scientific">Branchiostoma belcheri</name>
    <name type="common">Amphioxus</name>
    <dbReference type="NCBI Taxonomy" id="7741"/>
    <lineage>
        <taxon>Eukaryota</taxon>
        <taxon>Metazoa</taxon>
        <taxon>Chordata</taxon>
        <taxon>Cephalochordata</taxon>
        <taxon>Leptocardii</taxon>
        <taxon>Amphioxiformes</taxon>
        <taxon>Branchiostomatidae</taxon>
        <taxon>Branchiostoma</taxon>
    </lineage>
</organism>
<protein>
    <submittedName>
        <fullName evidence="3">Uncharacterized protein LOC109467152</fullName>
    </submittedName>
</protein>
<dbReference type="PANTHER" id="PTHR19959:SF119">
    <property type="entry name" value="FUNGAL LIPASE-LIKE DOMAIN-CONTAINING PROTEIN"/>
    <property type="match status" value="1"/>
</dbReference>
<gene>
    <name evidence="3" type="primary">LOC109467152</name>
</gene>
<dbReference type="InterPro" id="IPR011990">
    <property type="entry name" value="TPR-like_helical_dom_sf"/>
</dbReference>
<dbReference type="PROSITE" id="PS50005">
    <property type="entry name" value="TPR"/>
    <property type="match status" value="2"/>
</dbReference>
<dbReference type="InterPro" id="IPR019734">
    <property type="entry name" value="TPR_rpt"/>
</dbReference>
<dbReference type="GeneID" id="109467152"/>
<reference evidence="3" key="1">
    <citation type="submission" date="2025-08" db="UniProtKB">
        <authorList>
            <consortium name="RefSeq"/>
        </authorList>
    </citation>
    <scope>IDENTIFICATION</scope>
    <source>
        <tissue evidence="3">Gonad</tissue>
    </source>
</reference>
<dbReference type="Gene3D" id="1.25.40.10">
    <property type="entry name" value="Tetratricopeptide repeat domain"/>
    <property type="match status" value="1"/>
</dbReference>
<accession>A0A6P4Y889</accession>
<evidence type="ECO:0000313" key="3">
    <source>
        <dbReference type="RefSeq" id="XP_019620653.1"/>
    </source>
</evidence>